<keyword evidence="2" id="KW-0732">Signal</keyword>
<organism evidence="4 5">
    <name type="scientific">Roseovarius azorensis</name>
    <dbReference type="NCBI Taxonomy" id="1287727"/>
    <lineage>
        <taxon>Bacteria</taxon>
        <taxon>Pseudomonadati</taxon>
        <taxon>Pseudomonadota</taxon>
        <taxon>Alphaproteobacteria</taxon>
        <taxon>Rhodobacterales</taxon>
        <taxon>Roseobacteraceae</taxon>
        <taxon>Roseovarius</taxon>
    </lineage>
</organism>
<dbReference type="Gene3D" id="3.40.190.170">
    <property type="entry name" value="Bacterial extracellular solute-binding protein, family 7"/>
    <property type="match status" value="1"/>
</dbReference>
<dbReference type="NCBIfam" id="NF037995">
    <property type="entry name" value="TRAP_S1"/>
    <property type="match status" value="1"/>
</dbReference>
<accession>A0A1H7N8V4</accession>
<dbReference type="CDD" id="cd13665">
    <property type="entry name" value="PBP2_TRAP_Dctp3_4"/>
    <property type="match status" value="1"/>
</dbReference>
<gene>
    <name evidence="4" type="ORF">SAMN05443999_10465</name>
</gene>
<dbReference type="PANTHER" id="PTHR33376:SF15">
    <property type="entry name" value="BLL6794 PROTEIN"/>
    <property type="match status" value="1"/>
</dbReference>
<keyword evidence="3" id="KW-0574">Periplasm</keyword>
<dbReference type="Proteomes" id="UP000199582">
    <property type="component" value="Unassembled WGS sequence"/>
</dbReference>
<protein>
    <submittedName>
        <fullName evidence="4">TRAP-type C4-dicarboxylate transport system, substrate-binding protein</fullName>
    </submittedName>
</protein>
<dbReference type="GO" id="GO:0042597">
    <property type="term" value="C:periplasmic space"/>
    <property type="evidence" value="ECO:0007669"/>
    <property type="project" value="UniProtKB-SubCell"/>
</dbReference>
<name>A0A1H7N8V4_9RHOB</name>
<sequence length="342" mass="37205">MKLLNIMSTAALGIVLALPAGAQDYKLKLHHFLSERAPAHSKMLVPWAERVEELSGGAVDIEVYPAMTLGGRPPELVQQARDGVVDLVWTLNGYTSGLFPRSEVFELANVYVNDPVATNLAMREMFEAELAQEYEGLEVMFLHVHAGNGFQMVDKEVRAPADLAGLRLRTPSRTGAWVIEALGATPVAMPVPDLPQALAKGVIDGALIPWEIIPPLRLQEQTDFQIEGAAKERMGTSVFQVSMTKATWDSLPETVQAAFREASNEDWLREVGELWRGTDEFGINMAVEAGNTHVVLTEAETAVMLEATTGVVDRWIEEVSAKGIDGAGLVEAARAAIARHAQ</sequence>
<dbReference type="SUPFAM" id="SSF53850">
    <property type="entry name" value="Periplasmic binding protein-like II"/>
    <property type="match status" value="1"/>
</dbReference>
<dbReference type="OrthoDB" id="7822595at2"/>
<keyword evidence="5" id="KW-1185">Reference proteome</keyword>
<reference evidence="4 5" key="1">
    <citation type="submission" date="2016-10" db="EMBL/GenBank/DDBJ databases">
        <authorList>
            <person name="de Groot N.N."/>
        </authorList>
    </citation>
    <scope>NUCLEOTIDE SEQUENCE [LARGE SCALE GENOMIC DNA]</scope>
    <source>
        <strain evidence="4 5">DSM 100674</strain>
    </source>
</reference>
<comment type="subcellular location">
    <subcellularLocation>
        <location evidence="1">Periplasm</location>
    </subcellularLocation>
</comment>
<dbReference type="PANTHER" id="PTHR33376">
    <property type="match status" value="1"/>
</dbReference>
<evidence type="ECO:0000313" key="4">
    <source>
        <dbReference type="EMBL" id="SEL19904.1"/>
    </source>
</evidence>
<evidence type="ECO:0000313" key="5">
    <source>
        <dbReference type="Proteomes" id="UP000199582"/>
    </source>
</evidence>
<proteinExistence type="predicted"/>
<dbReference type="EMBL" id="FOAG01000004">
    <property type="protein sequence ID" value="SEL19904.1"/>
    <property type="molecule type" value="Genomic_DNA"/>
</dbReference>
<dbReference type="STRING" id="1287727.SAMN05443999_10465"/>
<dbReference type="GO" id="GO:0055085">
    <property type="term" value="P:transmembrane transport"/>
    <property type="evidence" value="ECO:0007669"/>
    <property type="project" value="InterPro"/>
</dbReference>
<dbReference type="InterPro" id="IPR018389">
    <property type="entry name" value="DctP_fam"/>
</dbReference>
<dbReference type="InterPro" id="IPR038404">
    <property type="entry name" value="TRAP_DctP_sf"/>
</dbReference>
<dbReference type="AlphaFoldDB" id="A0A1H7N8V4"/>
<evidence type="ECO:0000256" key="1">
    <source>
        <dbReference type="ARBA" id="ARBA00004418"/>
    </source>
</evidence>
<evidence type="ECO:0000256" key="2">
    <source>
        <dbReference type="ARBA" id="ARBA00022729"/>
    </source>
</evidence>
<evidence type="ECO:0000256" key="3">
    <source>
        <dbReference type="ARBA" id="ARBA00022764"/>
    </source>
</evidence>
<dbReference type="RefSeq" id="WP_093034500.1">
    <property type="nucleotide sequence ID" value="NZ_FOAG01000004.1"/>
</dbReference>
<dbReference type="Pfam" id="PF03480">
    <property type="entry name" value="DctP"/>
    <property type="match status" value="1"/>
</dbReference>